<dbReference type="AlphaFoldDB" id="A0A151N6Y6"/>
<name>A0A151N6Y6_ALLMI</name>
<feature type="compositionally biased region" description="Polar residues" evidence="1">
    <location>
        <begin position="98"/>
        <end position="117"/>
    </location>
</feature>
<protein>
    <submittedName>
        <fullName evidence="2">Uncharacterized protein</fullName>
    </submittedName>
</protein>
<keyword evidence="3" id="KW-1185">Reference proteome</keyword>
<comment type="caution">
    <text evidence="2">The sequence shown here is derived from an EMBL/GenBank/DDBJ whole genome shotgun (WGS) entry which is preliminary data.</text>
</comment>
<dbReference type="Proteomes" id="UP000050525">
    <property type="component" value="Unassembled WGS sequence"/>
</dbReference>
<accession>A0A151N6Y6</accession>
<proteinExistence type="predicted"/>
<feature type="region of interest" description="Disordered" evidence="1">
    <location>
        <begin position="85"/>
        <end position="117"/>
    </location>
</feature>
<organism evidence="2 3">
    <name type="scientific">Alligator mississippiensis</name>
    <name type="common">American alligator</name>
    <dbReference type="NCBI Taxonomy" id="8496"/>
    <lineage>
        <taxon>Eukaryota</taxon>
        <taxon>Metazoa</taxon>
        <taxon>Chordata</taxon>
        <taxon>Craniata</taxon>
        <taxon>Vertebrata</taxon>
        <taxon>Euteleostomi</taxon>
        <taxon>Archelosauria</taxon>
        <taxon>Archosauria</taxon>
        <taxon>Crocodylia</taxon>
        <taxon>Alligatoridae</taxon>
        <taxon>Alligatorinae</taxon>
        <taxon>Alligator</taxon>
    </lineage>
</organism>
<sequence>MLSWTIQNYATKLRDINLEAYLAAVQQTTYDQKYLMTAIQYKKKKWNQLSQQKPPHRSGPRILREVLGQQSVLLEWLYSPLPASFPQPPADEGEQTAPWKQQSGTFLGPHSGSSNKT</sequence>
<gene>
    <name evidence="2" type="ORF">Y1Q_0007784</name>
</gene>
<evidence type="ECO:0000256" key="1">
    <source>
        <dbReference type="SAM" id="MobiDB-lite"/>
    </source>
</evidence>
<evidence type="ECO:0000313" key="2">
    <source>
        <dbReference type="EMBL" id="KYO32592.1"/>
    </source>
</evidence>
<evidence type="ECO:0000313" key="3">
    <source>
        <dbReference type="Proteomes" id="UP000050525"/>
    </source>
</evidence>
<reference evidence="2 3" key="1">
    <citation type="journal article" date="2012" name="Genome Biol.">
        <title>Sequencing three crocodilian genomes to illuminate the evolution of archosaurs and amniotes.</title>
        <authorList>
            <person name="St John J.A."/>
            <person name="Braun E.L."/>
            <person name="Isberg S.R."/>
            <person name="Miles L.G."/>
            <person name="Chong A.Y."/>
            <person name="Gongora J."/>
            <person name="Dalzell P."/>
            <person name="Moran C."/>
            <person name="Bed'hom B."/>
            <person name="Abzhanov A."/>
            <person name="Burgess S.C."/>
            <person name="Cooksey A.M."/>
            <person name="Castoe T.A."/>
            <person name="Crawford N.G."/>
            <person name="Densmore L.D."/>
            <person name="Drew J.C."/>
            <person name="Edwards S.V."/>
            <person name="Faircloth B.C."/>
            <person name="Fujita M.K."/>
            <person name="Greenwold M.J."/>
            <person name="Hoffmann F.G."/>
            <person name="Howard J.M."/>
            <person name="Iguchi T."/>
            <person name="Janes D.E."/>
            <person name="Khan S.Y."/>
            <person name="Kohno S."/>
            <person name="de Koning A.J."/>
            <person name="Lance S.L."/>
            <person name="McCarthy F.M."/>
            <person name="McCormack J.E."/>
            <person name="Merchant M.E."/>
            <person name="Peterson D.G."/>
            <person name="Pollock D.D."/>
            <person name="Pourmand N."/>
            <person name="Raney B.J."/>
            <person name="Roessler K.A."/>
            <person name="Sanford J.R."/>
            <person name="Sawyer R.H."/>
            <person name="Schmidt C.J."/>
            <person name="Triplett E.W."/>
            <person name="Tuberville T.D."/>
            <person name="Venegas-Anaya M."/>
            <person name="Howard J.T."/>
            <person name="Jarvis E.D."/>
            <person name="Guillette L.J.Jr."/>
            <person name="Glenn T.C."/>
            <person name="Green R.E."/>
            <person name="Ray D.A."/>
        </authorList>
    </citation>
    <scope>NUCLEOTIDE SEQUENCE [LARGE SCALE GENOMIC DNA]</scope>
    <source>
        <strain evidence="2">KSC_2009_1</strain>
    </source>
</reference>
<dbReference type="EMBL" id="AKHW03003905">
    <property type="protein sequence ID" value="KYO32592.1"/>
    <property type="molecule type" value="Genomic_DNA"/>
</dbReference>